<feature type="region of interest" description="Disordered" evidence="6">
    <location>
        <begin position="1"/>
        <end position="26"/>
    </location>
</feature>
<dbReference type="EMBL" id="MU854582">
    <property type="protein sequence ID" value="KAK4032703.1"/>
    <property type="molecule type" value="Genomic_DNA"/>
</dbReference>
<dbReference type="GO" id="GO:0016705">
    <property type="term" value="F:oxidoreductase activity, acting on paired donors, with incorporation or reduction of molecular oxygen"/>
    <property type="evidence" value="ECO:0007669"/>
    <property type="project" value="InterPro"/>
</dbReference>
<evidence type="ECO:0000256" key="4">
    <source>
        <dbReference type="ARBA" id="ARBA00023004"/>
    </source>
</evidence>
<evidence type="ECO:0000256" key="3">
    <source>
        <dbReference type="ARBA" id="ARBA00023002"/>
    </source>
</evidence>
<feature type="compositionally biased region" description="Polar residues" evidence="6">
    <location>
        <begin position="1"/>
        <end position="24"/>
    </location>
</feature>
<name>A0AAN6P6K3_9PEZI</name>
<evidence type="ECO:0000313" key="8">
    <source>
        <dbReference type="Proteomes" id="UP001303115"/>
    </source>
</evidence>
<gene>
    <name evidence="7" type="ORF">C8A01DRAFT_40845</name>
</gene>
<evidence type="ECO:0000256" key="6">
    <source>
        <dbReference type="SAM" id="MobiDB-lite"/>
    </source>
</evidence>
<evidence type="ECO:0000256" key="5">
    <source>
        <dbReference type="ARBA" id="ARBA00023033"/>
    </source>
</evidence>
<dbReference type="AlphaFoldDB" id="A0AAN6P6K3"/>
<dbReference type="PANTHER" id="PTHR46300">
    <property type="entry name" value="P450, PUTATIVE (EUROFUNG)-RELATED-RELATED"/>
    <property type="match status" value="1"/>
</dbReference>
<dbReference type="InterPro" id="IPR050364">
    <property type="entry name" value="Cytochrome_P450_fung"/>
</dbReference>
<evidence type="ECO:0000313" key="7">
    <source>
        <dbReference type="EMBL" id="KAK4032703.1"/>
    </source>
</evidence>
<organism evidence="7 8">
    <name type="scientific">Parachaetomium inaequale</name>
    <dbReference type="NCBI Taxonomy" id="2588326"/>
    <lineage>
        <taxon>Eukaryota</taxon>
        <taxon>Fungi</taxon>
        <taxon>Dikarya</taxon>
        <taxon>Ascomycota</taxon>
        <taxon>Pezizomycotina</taxon>
        <taxon>Sordariomycetes</taxon>
        <taxon>Sordariomycetidae</taxon>
        <taxon>Sordariales</taxon>
        <taxon>Chaetomiaceae</taxon>
        <taxon>Parachaetomium</taxon>
    </lineage>
</organism>
<dbReference type="GO" id="GO:0020037">
    <property type="term" value="F:heme binding"/>
    <property type="evidence" value="ECO:0007669"/>
    <property type="project" value="InterPro"/>
</dbReference>
<keyword evidence="3" id="KW-0560">Oxidoreductase</keyword>
<accession>A0AAN6P6K3</accession>
<dbReference type="Gene3D" id="1.10.630.10">
    <property type="entry name" value="Cytochrome P450"/>
    <property type="match status" value="1"/>
</dbReference>
<evidence type="ECO:0000256" key="1">
    <source>
        <dbReference type="ARBA" id="ARBA00010617"/>
    </source>
</evidence>
<dbReference type="GO" id="GO:0004497">
    <property type="term" value="F:monooxygenase activity"/>
    <property type="evidence" value="ECO:0007669"/>
    <property type="project" value="UniProtKB-KW"/>
</dbReference>
<evidence type="ECO:0008006" key="9">
    <source>
        <dbReference type="Google" id="ProtNLM"/>
    </source>
</evidence>
<comment type="similarity">
    <text evidence="1">Belongs to the cytochrome P450 family.</text>
</comment>
<evidence type="ECO:0000256" key="2">
    <source>
        <dbReference type="ARBA" id="ARBA00022723"/>
    </source>
</evidence>
<dbReference type="PANTHER" id="PTHR46300:SF2">
    <property type="entry name" value="CYTOCHROME P450 MONOOXYGENASE ALNH-RELATED"/>
    <property type="match status" value="1"/>
</dbReference>
<dbReference type="InterPro" id="IPR001128">
    <property type="entry name" value="Cyt_P450"/>
</dbReference>
<keyword evidence="8" id="KW-1185">Reference proteome</keyword>
<keyword evidence="2" id="KW-0479">Metal-binding</keyword>
<comment type="caution">
    <text evidence="7">The sequence shown here is derived from an EMBL/GenBank/DDBJ whole genome shotgun (WGS) entry which is preliminary data.</text>
</comment>
<proteinExistence type="inferred from homology"/>
<dbReference type="InterPro" id="IPR036396">
    <property type="entry name" value="Cyt_P450_sf"/>
</dbReference>
<sequence>MLTLSSFPRWESGSNTDTTTTQGPRTWPILGNLHQIPTKRTHLQFARWAEQYGEIYSLKFGLGTCIVVSSPRLITQLVDKKSNLYSWRPASHLIEPDVSNEKGYCSGFPVCAKDFPRTVTVRSEAWRATILRKSDKARVEVFSLYETPKEKGV</sequence>
<dbReference type="GO" id="GO:0005506">
    <property type="term" value="F:iron ion binding"/>
    <property type="evidence" value="ECO:0007669"/>
    <property type="project" value="InterPro"/>
</dbReference>
<reference evidence="8" key="1">
    <citation type="journal article" date="2023" name="Mol. Phylogenet. Evol.">
        <title>Genome-scale phylogeny and comparative genomics of the fungal order Sordariales.</title>
        <authorList>
            <person name="Hensen N."/>
            <person name="Bonometti L."/>
            <person name="Westerberg I."/>
            <person name="Brannstrom I.O."/>
            <person name="Guillou S."/>
            <person name="Cros-Aarteil S."/>
            <person name="Calhoun S."/>
            <person name="Haridas S."/>
            <person name="Kuo A."/>
            <person name="Mondo S."/>
            <person name="Pangilinan J."/>
            <person name="Riley R."/>
            <person name="LaButti K."/>
            <person name="Andreopoulos B."/>
            <person name="Lipzen A."/>
            <person name="Chen C."/>
            <person name="Yan M."/>
            <person name="Daum C."/>
            <person name="Ng V."/>
            <person name="Clum A."/>
            <person name="Steindorff A."/>
            <person name="Ohm R.A."/>
            <person name="Martin F."/>
            <person name="Silar P."/>
            <person name="Natvig D.O."/>
            <person name="Lalanne C."/>
            <person name="Gautier V."/>
            <person name="Ament-Velasquez S.L."/>
            <person name="Kruys A."/>
            <person name="Hutchinson M.I."/>
            <person name="Powell A.J."/>
            <person name="Barry K."/>
            <person name="Miller A.N."/>
            <person name="Grigoriev I.V."/>
            <person name="Debuchy R."/>
            <person name="Gladieux P."/>
            <person name="Hiltunen Thoren M."/>
            <person name="Johannesson H."/>
        </authorList>
    </citation>
    <scope>NUCLEOTIDE SEQUENCE [LARGE SCALE GENOMIC DNA]</scope>
    <source>
        <strain evidence="8">CBS 284.82</strain>
    </source>
</reference>
<dbReference type="Proteomes" id="UP001303115">
    <property type="component" value="Unassembled WGS sequence"/>
</dbReference>
<protein>
    <recommendedName>
        <fullName evidence="9">Cytochrome P450</fullName>
    </recommendedName>
</protein>
<dbReference type="SUPFAM" id="SSF48264">
    <property type="entry name" value="Cytochrome P450"/>
    <property type="match status" value="1"/>
</dbReference>
<dbReference type="Pfam" id="PF00067">
    <property type="entry name" value="p450"/>
    <property type="match status" value="1"/>
</dbReference>
<keyword evidence="4" id="KW-0408">Iron</keyword>
<keyword evidence="5" id="KW-0503">Monooxygenase</keyword>